<evidence type="ECO:0000259" key="20">
    <source>
        <dbReference type="PROSITE" id="PS51387"/>
    </source>
</evidence>
<evidence type="ECO:0000256" key="2">
    <source>
        <dbReference type="ARBA" id="ARBA00003921"/>
    </source>
</evidence>
<keyword evidence="22" id="KW-1185">Reference proteome</keyword>
<dbReference type="InterPro" id="IPR016169">
    <property type="entry name" value="FAD-bd_PCMH_sub2"/>
</dbReference>
<protein>
    <recommendedName>
        <fullName evidence="6 19">UDP-N-acetylenolpyruvoylglucosamine reductase</fullName>
        <ecNumber evidence="5 19">1.3.1.98</ecNumber>
    </recommendedName>
    <alternativeName>
        <fullName evidence="17 19">UDP-N-acetylmuramate dehydrogenase</fullName>
    </alternativeName>
</protein>
<evidence type="ECO:0000256" key="18">
    <source>
        <dbReference type="ARBA" id="ARBA00048914"/>
    </source>
</evidence>
<comment type="pathway">
    <text evidence="4 19">Cell wall biogenesis; peptidoglycan biosynthesis.</text>
</comment>
<dbReference type="Proteomes" id="UP000238308">
    <property type="component" value="Unassembled WGS sequence"/>
</dbReference>
<comment type="cofactor">
    <cofactor evidence="1 19">
        <name>FAD</name>
        <dbReference type="ChEBI" id="CHEBI:57692"/>
    </cofactor>
</comment>
<comment type="catalytic activity">
    <reaction evidence="18 19">
        <text>UDP-N-acetyl-alpha-D-muramate + NADP(+) = UDP-N-acetyl-3-O-(1-carboxyvinyl)-alpha-D-glucosamine + NADPH + H(+)</text>
        <dbReference type="Rhea" id="RHEA:12248"/>
        <dbReference type="ChEBI" id="CHEBI:15378"/>
        <dbReference type="ChEBI" id="CHEBI:57783"/>
        <dbReference type="ChEBI" id="CHEBI:58349"/>
        <dbReference type="ChEBI" id="CHEBI:68483"/>
        <dbReference type="ChEBI" id="CHEBI:70757"/>
        <dbReference type="EC" id="1.3.1.98"/>
    </reaction>
</comment>
<evidence type="ECO:0000256" key="19">
    <source>
        <dbReference type="HAMAP-Rule" id="MF_00037"/>
    </source>
</evidence>
<keyword evidence="8 19" id="KW-0132">Cell division</keyword>
<dbReference type="NCBIfam" id="NF010478">
    <property type="entry name" value="PRK13903.1"/>
    <property type="match status" value="1"/>
</dbReference>
<dbReference type="PANTHER" id="PTHR21071">
    <property type="entry name" value="UDP-N-ACETYLENOLPYRUVOYLGLUCOSAMINE REDUCTASE"/>
    <property type="match status" value="1"/>
</dbReference>
<feature type="active site" description="Proton donor" evidence="19">
    <location>
        <position position="250"/>
    </location>
</feature>
<dbReference type="Gene3D" id="3.30.43.10">
    <property type="entry name" value="Uridine Diphospho-n-acetylenolpyruvylglucosamine Reductase, domain 2"/>
    <property type="match status" value="1"/>
</dbReference>
<keyword evidence="9 19" id="KW-0285">Flavoprotein</keyword>
<evidence type="ECO:0000256" key="13">
    <source>
        <dbReference type="ARBA" id="ARBA00022984"/>
    </source>
</evidence>
<dbReference type="EC" id="1.3.1.98" evidence="5 19"/>
<dbReference type="PROSITE" id="PS51387">
    <property type="entry name" value="FAD_PCMH"/>
    <property type="match status" value="1"/>
</dbReference>
<dbReference type="OrthoDB" id="9804753at2"/>
<dbReference type="RefSeq" id="WP_106228874.1">
    <property type="nucleotide sequence ID" value="NZ_PVTV01000019.1"/>
</dbReference>
<dbReference type="Pfam" id="PF02873">
    <property type="entry name" value="MurB_C"/>
    <property type="match status" value="1"/>
</dbReference>
<evidence type="ECO:0000256" key="4">
    <source>
        <dbReference type="ARBA" id="ARBA00004752"/>
    </source>
</evidence>
<comment type="caution">
    <text evidence="21">The sequence shown here is derived from an EMBL/GenBank/DDBJ whole genome shotgun (WGS) entry which is preliminary data.</text>
</comment>
<evidence type="ECO:0000256" key="3">
    <source>
        <dbReference type="ARBA" id="ARBA00004496"/>
    </source>
</evidence>
<dbReference type="UniPathway" id="UPA00219"/>
<dbReference type="Gene3D" id="3.30.465.10">
    <property type="match status" value="1"/>
</dbReference>
<evidence type="ECO:0000256" key="10">
    <source>
        <dbReference type="ARBA" id="ARBA00022827"/>
    </source>
</evidence>
<gene>
    <name evidence="19" type="primary">murB</name>
    <name evidence="21" type="ORF">BCM14_3071</name>
</gene>
<dbReference type="GO" id="GO:0008360">
    <property type="term" value="P:regulation of cell shape"/>
    <property type="evidence" value="ECO:0007669"/>
    <property type="project" value="UniProtKB-KW"/>
</dbReference>
<keyword evidence="16 19" id="KW-0961">Cell wall biogenesis/degradation</keyword>
<dbReference type="GO" id="GO:0008762">
    <property type="term" value="F:UDP-N-acetylmuramate dehydrogenase activity"/>
    <property type="evidence" value="ECO:0007669"/>
    <property type="project" value="UniProtKB-UniRule"/>
</dbReference>
<organism evidence="21 22">
    <name type="scientific">Jezberella montanilacus</name>
    <dbReference type="NCBI Taxonomy" id="323426"/>
    <lineage>
        <taxon>Bacteria</taxon>
        <taxon>Pseudomonadati</taxon>
        <taxon>Pseudomonadota</taxon>
        <taxon>Betaproteobacteria</taxon>
        <taxon>Burkholderiales</taxon>
        <taxon>Alcaligenaceae</taxon>
        <taxon>Jezberella</taxon>
    </lineage>
</organism>
<name>A0A2T0XB20_9BURK</name>
<dbReference type="NCBIfam" id="TIGR00179">
    <property type="entry name" value="murB"/>
    <property type="match status" value="1"/>
</dbReference>
<dbReference type="HAMAP" id="MF_00037">
    <property type="entry name" value="MurB"/>
    <property type="match status" value="1"/>
</dbReference>
<proteinExistence type="inferred from homology"/>
<dbReference type="GO" id="GO:0071555">
    <property type="term" value="P:cell wall organization"/>
    <property type="evidence" value="ECO:0007669"/>
    <property type="project" value="UniProtKB-KW"/>
</dbReference>
<dbReference type="SUPFAM" id="SSF56194">
    <property type="entry name" value="Uridine diphospho-N-Acetylenolpyruvylglucosamine reductase, MurB, C-terminal domain"/>
    <property type="match status" value="1"/>
</dbReference>
<keyword evidence="11 19" id="KW-0521">NADP</keyword>
<dbReference type="InterPro" id="IPR036635">
    <property type="entry name" value="MurB_C_sf"/>
</dbReference>
<dbReference type="Gene3D" id="3.90.78.10">
    <property type="entry name" value="UDP-N-acetylenolpyruvoylglucosamine reductase, C-terminal domain"/>
    <property type="match status" value="1"/>
</dbReference>
<feature type="active site" evidence="19">
    <location>
        <position position="174"/>
    </location>
</feature>
<keyword evidence="10 19" id="KW-0274">FAD</keyword>
<comment type="subcellular location">
    <subcellularLocation>
        <location evidence="3 19">Cytoplasm</location>
    </subcellularLocation>
</comment>
<evidence type="ECO:0000256" key="9">
    <source>
        <dbReference type="ARBA" id="ARBA00022630"/>
    </source>
</evidence>
<dbReference type="InterPro" id="IPR036318">
    <property type="entry name" value="FAD-bd_PCMH-like_sf"/>
</dbReference>
<evidence type="ECO:0000256" key="16">
    <source>
        <dbReference type="ARBA" id="ARBA00023316"/>
    </source>
</evidence>
<evidence type="ECO:0000313" key="22">
    <source>
        <dbReference type="Proteomes" id="UP000238308"/>
    </source>
</evidence>
<evidence type="ECO:0000313" key="21">
    <source>
        <dbReference type="EMBL" id="PRY96131.1"/>
    </source>
</evidence>
<dbReference type="GO" id="GO:0005829">
    <property type="term" value="C:cytosol"/>
    <property type="evidence" value="ECO:0007669"/>
    <property type="project" value="TreeGrafter"/>
</dbReference>
<dbReference type="GO" id="GO:0051301">
    <property type="term" value="P:cell division"/>
    <property type="evidence" value="ECO:0007669"/>
    <property type="project" value="UniProtKB-KW"/>
</dbReference>
<dbReference type="PROSITE" id="PS51257">
    <property type="entry name" value="PROKAR_LIPOPROTEIN"/>
    <property type="match status" value="1"/>
</dbReference>
<accession>A0A2T0XB20</accession>
<feature type="domain" description="FAD-binding PCMH-type" evidence="20">
    <location>
        <begin position="28"/>
        <end position="198"/>
    </location>
</feature>
<evidence type="ECO:0000256" key="6">
    <source>
        <dbReference type="ARBA" id="ARBA00015188"/>
    </source>
</evidence>
<dbReference type="SUPFAM" id="SSF56176">
    <property type="entry name" value="FAD-binding/transporter-associated domain-like"/>
    <property type="match status" value="1"/>
</dbReference>
<dbReference type="AlphaFoldDB" id="A0A2T0XB20"/>
<evidence type="ECO:0000256" key="7">
    <source>
        <dbReference type="ARBA" id="ARBA00022490"/>
    </source>
</evidence>
<dbReference type="GO" id="GO:0009252">
    <property type="term" value="P:peptidoglycan biosynthetic process"/>
    <property type="evidence" value="ECO:0007669"/>
    <property type="project" value="UniProtKB-UniRule"/>
</dbReference>
<evidence type="ECO:0000256" key="11">
    <source>
        <dbReference type="ARBA" id="ARBA00022857"/>
    </source>
</evidence>
<evidence type="ECO:0000256" key="1">
    <source>
        <dbReference type="ARBA" id="ARBA00001974"/>
    </source>
</evidence>
<dbReference type="InterPro" id="IPR006094">
    <property type="entry name" value="Oxid_FAD_bind_N"/>
</dbReference>
<dbReference type="InterPro" id="IPR011601">
    <property type="entry name" value="MurB_C"/>
</dbReference>
<dbReference type="InterPro" id="IPR003170">
    <property type="entry name" value="MurB"/>
</dbReference>
<evidence type="ECO:0000256" key="15">
    <source>
        <dbReference type="ARBA" id="ARBA00023306"/>
    </source>
</evidence>
<keyword evidence="14 19" id="KW-0560">Oxidoreductase</keyword>
<keyword evidence="12 19" id="KW-0133">Cell shape</keyword>
<keyword evidence="15 19" id="KW-0131">Cell cycle</keyword>
<dbReference type="PANTHER" id="PTHR21071:SF4">
    <property type="entry name" value="UDP-N-ACETYLENOLPYRUVOYLGLUCOSAMINE REDUCTASE"/>
    <property type="match status" value="1"/>
</dbReference>
<keyword evidence="13 19" id="KW-0573">Peptidoglycan synthesis</keyword>
<dbReference type="GO" id="GO:0071949">
    <property type="term" value="F:FAD binding"/>
    <property type="evidence" value="ECO:0007669"/>
    <property type="project" value="InterPro"/>
</dbReference>
<sequence length="351" mass="38123">MSIQDRSPHPTTLDFQHVNLQSHNTLGLACQASRVVDLVDLDQLPAISQIAQQGQQWIVLGGASNVVLPAQLDRPVLRVALRGIKLIAEEADAWIVEAAAGENWHEFVLHCLQQGWPGLENLALIPGSVGAAPVQNIGAYGVELDTRIESVRAWHVLDGCFVTLSAQACSFAYRDSVFKHSAAGTWVIVSVQFRLPKPWIATTHYPDLARHPFVSNLSSEELNASRVFEAVCQIRQTKLPDPKVLGNVGSFFKNPVVSAERFASLRQAFPDVVAYPQDDGQVKLAAAWLIDRAGWKGQRRGCAGVHDRQALVLINEGGASADDILGLAAAVIASVEDRYGVQLEIEPTVVL</sequence>
<evidence type="ECO:0000256" key="12">
    <source>
        <dbReference type="ARBA" id="ARBA00022960"/>
    </source>
</evidence>
<evidence type="ECO:0000256" key="5">
    <source>
        <dbReference type="ARBA" id="ARBA00012518"/>
    </source>
</evidence>
<comment type="similarity">
    <text evidence="19">Belongs to the MurB family.</text>
</comment>
<dbReference type="EMBL" id="PVTV01000019">
    <property type="protein sequence ID" value="PRY96131.1"/>
    <property type="molecule type" value="Genomic_DNA"/>
</dbReference>
<dbReference type="Pfam" id="PF01565">
    <property type="entry name" value="FAD_binding_4"/>
    <property type="match status" value="1"/>
</dbReference>
<dbReference type="InterPro" id="IPR016166">
    <property type="entry name" value="FAD-bd_PCMH"/>
</dbReference>
<reference evidence="21 22" key="1">
    <citation type="submission" date="2018-03" db="EMBL/GenBank/DDBJ databases">
        <title>Genomic Encyclopedia of Type Strains, Phase III (KMG-III): the genomes of soil and plant-associated and newly described type strains.</title>
        <authorList>
            <person name="Whitman W."/>
        </authorList>
    </citation>
    <scope>NUCLEOTIDE SEQUENCE [LARGE SCALE GENOMIC DNA]</scope>
    <source>
        <strain evidence="21 22">MWH-P2sevCIIIb</strain>
    </source>
</reference>
<dbReference type="NCBIfam" id="NF000755">
    <property type="entry name" value="PRK00046.1"/>
    <property type="match status" value="1"/>
</dbReference>
<evidence type="ECO:0000256" key="14">
    <source>
        <dbReference type="ARBA" id="ARBA00023002"/>
    </source>
</evidence>
<feature type="active site" evidence="19">
    <location>
        <position position="346"/>
    </location>
</feature>
<keyword evidence="7 19" id="KW-0963">Cytoplasm</keyword>
<evidence type="ECO:0000256" key="17">
    <source>
        <dbReference type="ARBA" id="ARBA00031026"/>
    </source>
</evidence>
<comment type="function">
    <text evidence="2 19">Cell wall formation.</text>
</comment>
<evidence type="ECO:0000256" key="8">
    <source>
        <dbReference type="ARBA" id="ARBA00022618"/>
    </source>
</evidence>
<dbReference type="InterPro" id="IPR016167">
    <property type="entry name" value="FAD-bd_PCMH_sub1"/>
</dbReference>